<proteinExistence type="predicted"/>
<dbReference type="EMBL" id="VBUT01000013">
    <property type="protein sequence ID" value="TLF73191.1"/>
    <property type="molecule type" value="Genomic_DNA"/>
</dbReference>
<comment type="caution">
    <text evidence="2">The sequence shown here is derived from an EMBL/GenBank/DDBJ whole genome shotgun (WGS) entry which is preliminary data.</text>
</comment>
<evidence type="ECO:0000313" key="2">
    <source>
        <dbReference type="EMBL" id="TLF73191.1"/>
    </source>
</evidence>
<dbReference type="AlphaFoldDB" id="A0A5R8NBX0"/>
<dbReference type="Pfam" id="PF18598">
    <property type="entry name" value="TetR_C_36"/>
    <property type="match status" value="1"/>
</dbReference>
<gene>
    <name evidence="2" type="ORF">FEK34_26990</name>
</gene>
<evidence type="ECO:0000313" key="3">
    <source>
        <dbReference type="Proteomes" id="UP000306378"/>
    </source>
</evidence>
<dbReference type="RefSeq" id="WP_138452349.1">
    <property type="nucleotide sequence ID" value="NZ_VBUT01000013.1"/>
</dbReference>
<reference evidence="2 3" key="1">
    <citation type="submission" date="2019-05" db="EMBL/GenBank/DDBJ databases">
        <title>Genomes sequences of two Nocardia cyriacigeorgica environmental isolates, type strains Nocardia asteroides ATCC 19247 and Nocardia cyriacigeorgica DSM 44484.</title>
        <authorList>
            <person name="Vautrin F."/>
            <person name="Bergeron E."/>
            <person name="Dubost A."/>
            <person name="Abrouk D."/>
            <person name="Rodriguez Nava V."/>
            <person name="Pujic P."/>
        </authorList>
    </citation>
    <scope>NUCLEOTIDE SEQUENCE [LARGE SCALE GENOMIC DNA]</scope>
    <source>
        <strain evidence="2 3">EML 446</strain>
    </source>
</reference>
<sequence length="196" mass="21317">MSITPEDVYRRAARAIAHGQRLEVNALIDELHVSRATLFRKAGNREQILGEAIWWMADHSLGGASARWRRAYGGAVRDGTGTLRCVRIITDHGAAIAAARGVRRLLDEEPKLAMRVLTDPFGAVQPRMIARVHQLIADDVREAALVPLVALDDLAYAVVRLGESMLYADILAGRRPNVENANTLVGALIAGVLAAR</sequence>
<protein>
    <submittedName>
        <fullName evidence="2">Transcriptional regulator</fullName>
    </submittedName>
</protein>
<accession>A0A5R8NBX0</accession>
<feature type="domain" description="QsdR TetR regulatory C-terminal" evidence="1">
    <location>
        <begin position="80"/>
        <end position="189"/>
    </location>
</feature>
<name>A0A5R8NBX0_9NOCA</name>
<organism evidence="2 3">
    <name type="scientific">Nocardia cyriacigeorgica</name>
    <dbReference type="NCBI Taxonomy" id="135487"/>
    <lineage>
        <taxon>Bacteria</taxon>
        <taxon>Bacillati</taxon>
        <taxon>Actinomycetota</taxon>
        <taxon>Actinomycetes</taxon>
        <taxon>Mycobacteriales</taxon>
        <taxon>Nocardiaceae</taxon>
        <taxon>Nocardia</taxon>
    </lineage>
</organism>
<evidence type="ECO:0000259" key="1">
    <source>
        <dbReference type="Pfam" id="PF18598"/>
    </source>
</evidence>
<dbReference type="InterPro" id="IPR041485">
    <property type="entry name" value="TetR_C_36"/>
</dbReference>
<dbReference type="Proteomes" id="UP000306378">
    <property type="component" value="Unassembled WGS sequence"/>
</dbReference>